<accession>A0A5C0B239</accession>
<evidence type="ECO:0000313" key="3">
    <source>
        <dbReference type="EMBL" id="QEI08808.1"/>
    </source>
</evidence>
<keyword evidence="1" id="KW-1133">Transmembrane helix</keyword>
<dbReference type="OrthoDB" id="8617430at2"/>
<dbReference type="Pfam" id="PF10099">
    <property type="entry name" value="RskA_C"/>
    <property type="match status" value="1"/>
</dbReference>
<evidence type="ECO:0000259" key="2">
    <source>
        <dbReference type="Pfam" id="PF10099"/>
    </source>
</evidence>
<dbReference type="InterPro" id="IPR018764">
    <property type="entry name" value="RskA_C"/>
</dbReference>
<dbReference type="GO" id="GO:0016989">
    <property type="term" value="F:sigma factor antagonist activity"/>
    <property type="evidence" value="ECO:0007669"/>
    <property type="project" value="TreeGrafter"/>
</dbReference>
<evidence type="ECO:0000256" key="1">
    <source>
        <dbReference type="SAM" id="Phobius"/>
    </source>
</evidence>
<proteinExistence type="predicted"/>
<reference evidence="3 4" key="1">
    <citation type="submission" date="2019-08" db="EMBL/GenBank/DDBJ databases">
        <title>Amphibian skin-associated Pigmentiphaga: genome sequence and occurrence across geography and hosts.</title>
        <authorList>
            <person name="Bletz M.C."/>
            <person name="Bunk B."/>
            <person name="Sproeer C."/>
            <person name="Biwer P."/>
            <person name="Reiter S."/>
            <person name="Rabemananjara F.C.E."/>
            <person name="Schulz S."/>
            <person name="Overmann J."/>
            <person name="Vences M."/>
        </authorList>
    </citation>
    <scope>NUCLEOTIDE SEQUENCE [LARGE SCALE GENOMIC DNA]</scope>
    <source>
        <strain evidence="3 4">Mada1488</strain>
    </source>
</reference>
<dbReference type="RefSeq" id="WP_148818300.1">
    <property type="nucleotide sequence ID" value="NZ_CP043046.1"/>
</dbReference>
<keyword evidence="1" id="KW-0812">Transmembrane</keyword>
<name>A0A5C0B239_9BURK</name>
<dbReference type="InterPro" id="IPR051474">
    <property type="entry name" value="Anti-sigma-K/W_factor"/>
</dbReference>
<evidence type="ECO:0000313" key="4">
    <source>
        <dbReference type="Proteomes" id="UP000325161"/>
    </source>
</evidence>
<protein>
    <recommendedName>
        <fullName evidence="2">Anti-sigma K factor RskA C-terminal domain-containing protein</fullName>
    </recommendedName>
</protein>
<feature type="transmembrane region" description="Helical" evidence="1">
    <location>
        <begin position="89"/>
        <end position="109"/>
    </location>
</feature>
<dbReference type="Proteomes" id="UP000325161">
    <property type="component" value="Chromosome"/>
</dbReference>
<dbReference type="GO" id="GO:0006417">
    <property type="term" value="P:regulation of translation"/>
    <property type="evidence" value="ECO:0007669"/>
    <property type="project" value="TreeGrafter"/>
</dbReference>
<dbReference type="EMBL" id="CP043046">
    <property type="protein sequence ID" value="QEI08808.1"/>
    <property type="molecule type" value="Genomic_DNA"/>
</dbReference>
<dbReference type="AlphaFoldDB" id="A0A5C0B239"/>
<keyword evidence="4" id="KW-1185">Reference proteome</keyword>
<dbReference type="PANTHER" id="PTHR37461">
    <property type="entry name" value="ANTI-SIGMA-K FACTOR RSKA"/>
    <property type="match status" value="1"/>
</dbReference>
<sequence length="226" mass="24284">MNYRDPELQARLAADYVVGLLRGGARRRFEQLMVADAGLRREVREWEARLLPLALSLPPERPPAHVWRNIRKRVHALRPVSRWSWDGVALWRTIAGGMATALLAVLLVYPTQVQRAAEARYLAVLQDSQAQTTLIVSAARDGRLTIKAVADLRTTAGSRALELWALPAGGQPRSLGLVAAEGRTILASDPAISDAPALAVSLEPPGGSPTGAPTGPVLYSGKVLGL</sequence>
<feature type="domain" description="Anti-sigma K factor RskA C-terminal" evidence="2">
    <location>
        <begin position="97"/>
        <end position="217"/>
    </location>
</feature>
<keyword evidence="1" id="KW-0472">Membrane</keyword>
<dbReference type="GO" id="GO:0005886">
    <property type="term" value="C:plasma membrane"/>
    <property type="evidence" value="ECO:0007669"/>
    <property type="project" value="InterPro"/>
</dbReference>
<dbReference type="KEGG" id="pacr:FXN63_25370"/>
<gene>
    <name evidence="3" type="ORF">FXN63_25370</name>
</gene>
<dbReference type="PANTHER" id="PTHR37461:SF1">
    <property type="entry name" value="ANTI-SIGMA-K FACTOR RSKA"/>
    <property type="match status" value="1"/>
</dbReference>
<organism evidence="3 4">
    <name type="scientific">Pigmentiphaga aceris</name>
    <dbReference type="NCBI Taxonomy" id="1940612"/>
    <lineage>
        <taxon>Bacteria</taxon>
        <taxon>Pseudomonadati</taxon>
        <taxon>Pseudomonadota</taxon>
        <taxon>Betaproteobacteria</taxon>
        <taxon>Burkholderiales</taxon>
        <taxon>Alcaligenaceae</taxon>
        <taxon>Pigmentiphaga</taxon>
    </lineage>
</organism>